<reference evidence="2" key="1">
    <citation type="submission" date="2019-09" db="EMBL/GenBank/DDBJ databases">
        <title>Characterisation of the sponge microbiome using genome-centric metagenomics.</title>
        <authorList>
            <person name="Engelberts J.P."/>
            <person name="Robbins S.J."/>
            <person name="De Goeij J.M."/>
            <person name="Aranda M."/>
            <person name="Bell S.C."/>
            <person name="Webster N.S."/>
        </authorList>
    </citation>
    <scope>NUCLEOTIDE SEQUENCE</scope>
    <source>
        <strain evidence="2">SB0662_bin_9</strain>
    </source>
</reference>
<dbReference type="InterPro" id="IPR027417">
    <property type="entry name" value="P-loop_NTPase"/>
</dbReference>
<sequence length="318" mass="35046">MALFDPDRGRHLPTLLDRGRHFHEAFGLVFVTPFPCPELFAIPPSESDVEVVYGPVPSITRPVFNGSWNQIQFVDGAFLYNKTGVTRALVRDGRRIVLQRVPWVHDDEVRYTFLSIVMTALLLQRGILPMHASAVAAHDGAVLFMGPSGAGKSTLAAELVRRGHPLQADDIAPIVLDSGRPEVVPGFPQLKLALDAAEHLDQPQDGVARVRPGEAKLSVLSHDRFNRRRLPLKAAVLLEPSAVDRVCMRKLDSVAKLRTLVKYTFNQSFLDGLGRRSHHFGQVAAVGNATDVFAVQRPDTGWQLPALADFIEHELLAS</sequence>
<dbReference type="SUPFAM" id="SSF53795">
    <property type="entry name" value="PEP carboxykinase-like"/>
    <property type="match status" value="1"/>
</dbReference>
<dbReference type="CDD" id="cd02019">
    <property type="entry name" value="NK"/>
    <property type="match status" value="1"/>
</dbReference>
<gene>
    <name evidence="2" type="ORF">F4Y08_10695</name>
</gene>
<organism evidence="2">
    <name type="scientific">Caldilineaceae bacterium SB0662_bin_9</name>
    <dbReference type="NCBI Taxonomy" id="2605258"/>
    <lineage>
        <taxon>Bacteria</taxon>
        <taxon>Bacillati</taxon>
        <taxon>Chloroflexota</taxon>
        <taxon>Caldilineae</taxon>
        <taxon>Caldilineales</taxon>
        <taxon>Caldilineaceae</taxon>
    </lineage>
</organism>
<dbReference type="Gene3D" id="3.40.50.300">
    <property type="entry name" value="P-loop containing nucleotide triphosphate hydrolases"/>
    <property type="match status" value="1"/>
</dbReference>
<dbReference type="GO" id="GO:0000155">
    <property type="term" value="F:phosphorelay sensor kinase activity"/>
    <property type="evidence" value="ECO:0007669"/>
    <property type="project" value="InterPro"/>
</dbReference>
<dbReference type="AlphaFoldDB" id="A0A6B1DVI1"/>
<keyword evidence="2" id="KW-0670">Pyruvate</keyword>
<evidence type="ECO:0000313" key="2">
    <source>
        <dbReference type="EMBL" id="MYD90785.1"/>
    </source>
</evidence>
<evidence type="ECO:0000259" key="1">
    <source>
        <dbReference type="Pfam" id="PF07475"/>
    </source>
</evidence>
<dbReference type="EMBL" id="VXPY01000077">
    <property type="protein sequence ID" value="MYD90785.1"/>
    <property type="molecule type" value="Genomic_DNA"/>
</dbReference>
<protein>
    <submittedName>
        <fullName evidence="2">Phosphoenolpyruvate carboxykinase (ATP)</fullName>
    </submittedName>
</protein>
<feature type="domain" description="HPr kinase/phosphorylase C-terminal" evidence="1">
    <location>
        <begin position="130"/>
        <end position="174"/>
    </location>
</feature>
<dbReference type="InterPro" id="IPR011104">
    <property type="entry name" value="Hpr_kin/Pase_C"/>
</dbReference>
<keyword evidence="2" id="KW-0808">Transferase</keyword>
<dbReference type="GO" id="GO:0005524">
    <property type="term" value="F:ATP binding"/>
    <property type="evidence" value="ECO:0007669"/>
    <property type="project" value="InterPro"/>
</dbReference>
<dbReference type="GO" id="GO:0006109">
    <property type="term" value="P:regulation of carbohydrate metabolic process"/>
    <property type="evidence" value="ECO:0007669"/>
    <property type="project" value="InterPro"/>
</dbReference>
<dbReference type="Pfam" id="PF07475">
    <property type="entry name" value="Hpr_kinase_C"/>
    <property type="match status" value="1"/>
</dbReference>
<name>A0A6B1DVI1_9CHLR</name>
<proteinExistence type="predicted"/>
<comment type="caution">
    <text evidence="2">The sequence shown here is derived from an EMBL/GenBank/DDBJ whole genome shotgun (WGS) entry which is preliminary data.</text>
</comment>
<accession>A0A6B1DVI1</accession>
<keyword evidence="2" id="KW-0418">Kinase</keyword>